<dbReference type="Proteomes" id="UP000437862">
    <property type="component" value="Chromosome"/>
</dbReference>
<evidence type="ECO:0000256" key="15">
    <source>
        <dbReference type="SAM" id="Phobius"/>
    </source>
</evidence>
<dbReference type="InterPro" id="IPR000644">
    <property type="entry name" value="CBS_dom"/>
</dbReference>
<feature type="transmembrane region" description="Helical" evidence="15">
    <location>
        <begin position="102"/>
        <end position="122"/>
    </location>
</feature>
<dbReference type="SMART" id="SM01091">
    <property type="entry name" value="CorC_HlyC"/>
    <property type="match status" value="1"/>
</dbReference>
<evidence type="ECO:0000313" key="18">
    <source>
        <dbReference type="EMBL" id="QGZ42313.1"/>
    </source>
</evidence>
<evidence type="ECO:0000256" key="3">
    <source>
        <dbReference type="ARBA" id="ARBA00022475"/>
    </source>
</evidence>
<dbReference type="RefSeq" id="WP_145878394.1">
    <property type="nucleotide sequence ID" value="NZ_CP046904.1"/>
</dbReference>
<evidence type="ECO:0000256" key="5">
    <source>
        <dbReference type="ARBA" id="ARBA00022692"/>
    </source>
</evidence>
<accession>A0ABX6FXS5</accession>
<dbReference type="InterPro" id="IPR005170">
    <property type="entry name" value="Transptr-assoc_dom"/>
</dbReference>
<evidence type="ECO:0000256" key="8">
    <source>
        <dbReference type="ARBA" id="ARBA00023122"/>
    </source>
</evidence>
<keyword evidence="9 14" id="KW-0472">Membrane</keyword>
<evidence type="ECO:0000256" key="6">
    <source>
        <dbReference type="ARBA" id="ARBA00022737"/>
    </source>
</evidence>
<reference evidence="18 19" key="1">
    <citation type="submission" date="2019-12" db="EMBL/GenBank/DDBJ databases">
        <title>Draft Genome Sequences of Six Type Strains of the Genus Massilia.</title>
        <authorList>
            <person name="Miess H."/>
            <person name="Frediansyah A."/>
            <person name="Goeker M."/>
            <person name="Gross H."/>
        </authorList>
    </citation>
    <scope>NUCLEOTIDE SEQUENCE [LARGE SCALE GENOMIC DNA]</scope>
    <source>
        <strain evidence="18 19">DSM 26639</strain>
    </source>
</reference>
<evidence type="ECO:0000256" key="4">
    <source>
        <dbReference type="ARBA" id="ARBA00022519"/>
    </source>
</evidence>
<evidence type="ECO:0000259" key="17">
    <source>
        <dbReference type="PROSITE" id="PS51846"/>
    </source>
</evidence>
<keyword evidence="5 14" id="KW-0812">Transmembrane</keyword>
<dbReference type="SUPFAM" id="SSF54631">
    <property type="entry name" value="CBS-domain pair"/>
    <property type="match status" value="1"/>
</dbReference>
<evidence type="ECO:0000256" key="7">
    <source>
        <dbReference type="ARBA" id="ARBA00022989"/>
    </source>
</evidence>
<comment type="subcellular location">
    <subcellularLocation>
        <location evidence="1">Cell inner membrane</location>
        <topology evidence="1">Multi-pass membrane protein</topology>
    </subcellularLocation>
</comment>
<keyword evidence="2" id="KW-0813">Transport</keyword>
<dbReference type="InterPro" id="IPR016169">
    <property type="entry name" value="FAD-bd_PCMH_sub2"/>
</dbReference>
<dbReference type="Gene3D" id="3.30.465.10">
    <property type="match status" value="1"/>
</dbReference>
<evidence type="ECO:0000256" key="1">
    <source>
        <dbReference type="ARBA" id="ARBA00004429"/>
    </source>
</evidence>
<organism evidence="18 19">
    <name type="scientific">Pseudoduganella flava</name>
    <dbReference type="NCBI Taxonomy" id="871742"/>
    <lineage>
        <taxon>Bacteria</taxon>
        <taxon>Pseudomonadati</taxon>
        <taxon>Pseudomonadota</taxon>
        <taxon>Betaproteobacteria</taxon>
        <taxon>Burkholderiales</taxon>
        <taxon>Oxalobacteraceae</taxon>
        <taxon>Telluria group</taxon>
        <taxon>Pseudoduganella</taxon>
    </lineage>
</organism>
<evidence type="ECO:0000256" key="13">
    <source>
        <dbReference type="PROSITE-ProRule" id="PRU00703"/>
    </source>
</evidence>
<keyword evidence="6" id="KW-0677">Repeat</keyword>
<dbReference type="PROSITE" id="PS51371">
    <property type="entry name" value="CBS"/>
    <property type="match status" value="1"/>
</dbReference>
<dbReference type="InterPro" id="IPR044751">
    <property type="entry name" value="Ion_transp-like_CBS"/>
</dbReference>
<gene>
    <name evidence="18" type="ORF">GO485_26940</name>
</gene>
<keyword evidence="8 13" id="KW-0129">CBS domain</keyword>
<dbReference type="CDD" id="cd04590">
    <property type="entry name" value="CBS_pair_CorC_HlyC_assoc"/>
    <property type="match status" value="1"/>
</dbReference>
<dbReference type="Pfam" id="PF01595">
    <property type="entry name" value="CNNM"/>
    <property type="match status" value="1"/>
</dbReference>
<evidence type="ECO:0000256" key="12">
    <source>
        <dbReference type="ARBA" id="ARBA00039818"/>
    </source>
</evidence>
<keyword evidence="7 14" id="KW-1133">Transmembrane helix</keyword>
<dbReference type="PANTHER" id="PTHR22777:SF16">
    <property type="entry name" value="POLYAMINE EXPORT PROTEIN"/>
    <property type="match status" value="1"/>
</dbReference>
<comment type="function">
    <text evidence="10">Involved in cadaverine and putrescine tolerance in stationary phase. May facilitate the efflux of both cadaverine and putrescine from the cytoplasm, reducing potentially toxic levels under certain stress conditions.</text>
</comment>
<feature type="domain" description="CBS" evidence="16">
    <location>
        <begin position="282"/>
        <end position="341"/>
    </location>
</feature>
<evidence type="ECO:0000256" key="10">
    <source>
        <dbReference type="ARBA" id="ARBA00037177"/>
    </source>
</evidence>
<name>A0ABX6FXS5_9BURK</name>
<proteinExistence type="inferred from homology"/>
<evidence type="ECO:0000256" key="14">
    <source>
        <dbReference type="PROSITE-ProRule" id="PRU01193"/>
    </source>
</evidence>
<protein>
    <recommendedName>
        <fullName evidence="12">Polyamine export protein</fullName>
    </recommendedName>
</protein>
<dbReference type="InterPro" id="IPR036318">
    <property type="entry name" value="FAD-bd_PCMH-like_sf"/>
</dbReference>
<comment type="similarity">
    <text evidence="11">Belongs to the UPF0053 family. PaeA subfamily.</text>
</comment>
<dbReference type="Pfam" id="PF03471">
    <property type="entry name" value="CorC_HlyC"/>
    <property type="match status" value="1"/>
</dbReference>
<dbReference type="Pfam" id="PF00571">
    <property type="entry name" value="CBS"/>
    <property type="match status" value="1"/>
</dbReference>
<evidence type="ECO:0000256" key="9">
    <source>
        <dbReference type="ARBA" id="ARBA00023136"/>
    </source>
</evidence>
<sequence>MSLLQNVLLLVLLVLAAGILSLTEIAFAGARKIKLKLLAEAGDARAVKVMALQEQSAEFFAASQIGLNAISIMGGIVGESALRPHFIGWIATFYTGPALDNIGFAISFVTVTLMFILFADLMPKRLAMMAPERIGVVLVEPISLFIRICKPLSWLINSVANVIFRIFKIDTAREDSITFDEISAAVEAGAQAGVLQKQEQHFIENVFQLESRSVASAMTTRDNVVFFTLNESEESIRQKVSAYSKFPVCDGTIDRVIGYVDTRDILVRLLHKQAPVQLNESTIRTVPIIPDTLTLSELLDRFRVSKETFAVVINEYALVMGVITLSDIMLTVMGSWGNTQEEDKQIIQRDDGSWLIDGSTPVEDVKRTLGLDSLPEEEHYETAAGFMMYMLRKVPKPTDSVEYQGVKFEVLDVDHYRIDQLLVKHLAPKDGTRRDTAPGASSST</sequence>
<keyword evidence="19" id="KW-1185">Reference proteome</keyword>
<dbReference type="EMBL" id="CP046904">
    <property type="protein sequence ID" value="QGZ42313.1"/>
    <property type="molecule type" value="Genomic_DNA"/>
</dbReference>
<evidence type="ECO:0000313" key="19">
    <source>
        <dbReference type="Proteomes" id="UP000437862"/>
    </source>
</evidence>
<dbReference type="Gene3D" id="3.10.580.10">
    <property type="entry name" value="CBS-domain"/>
    <property type="match status" value="1"/>
</dbReference>
<dbReference type="InterPro" id="IPR046342">
    <property type="entry name" value="CBS_dom_sf"/>
</dbReference>
<dbReference type="PANTHER" id="PTHR22777">
    <property type="entry name" value="HEMOLYSIN-RELATED"/>
    <property type="match status" value="1"/>
</dbReference>
<keyword evidence="4" id="KW-0997">Cell inner membrane</keyword>
<evidence type="ECO:0000259" key="16">
    <source>
        <dbReference type="PROSITE" id="PS51371"/>
    </source>
</evidence>
<dbReference type="InterPro" id="IPR002550">
    <property type="entry name" value="CNNM"/>
</dbReference>
<dbReference type="PROSITE" id="PS51846">
    <property type="entry name" value="CNNM"/>
    <property type="match status" value="1"/>
</dbReference>
<keyword evidence="3" id="KW-1003">Cell membrane</keyword>
<evidence type="ECO:0000256" key="2">
    <source>
        <dbReference type="ARBA" id="ARBA00022448"/>
    </source>
</evidence>
<evidence type="ECO:0000256" key="11">
    <source>
        <dbReference type="ARBA" id="ARBA00038280"/>
    </source>
</evidence>
<dbReference type="SUPFAM" id="SSF56176">
    <property type="entry name" value="FAD-binding/transporter-associated domain-like"/>
    <property type="match status" value="1"/>
</dbReference>
<feature type="domain" description="CNNM transmembrane" evidence="17">
    <location>
        <begin position="1"/>
        <end position="199"/>
    </location>
</feature>